<keyword evidence="3 5" id="KW-0238">DNA-binding</keyword>
<dbReference type="InterPro" id="IPR001867">
    <property type="entry name" value="OmpR/PhoB-type_DNA-bd"/>
</dbReference>
<dbReference type="InterPro" id="IPR005158">
    <property type="entry name" value="BTAD"/>
</dbReference>
<protein>
    <submittedName>
        <fullName evidence="7">DNA-binding transcriptional activator of the SARP family</fullName>
    </submittedName>
</protein>
<dbReference type="InterPro" id="IPR011990">
    <property type="entry name" value="TPR-like_helical_dom_sf"/>
</dbReference>
<evidence type="ECO:0000256" key="3">
    <source>
        <dbReference type="ARBA" id="ARBA00023125"/>
    </source>
</evidence>
<dbReference type="PANTHER" id="PTHR35807">
    <property type="entry name" value="TRANSCRIPTIONAL REGULATOR REDD-RELATED"/>
    <property type="match status" value="1"/>
</dbReference>
<evidence type="ECO:0000256" key="1">
    <source>
        <dbReference type="ARBA" id="ARBA00005820"/>
    </source>
</evidence>
<dbReference type="InterPro" id="IPR027417">
    <property type="entry name" value="P-loop_NTPase"/>
</dbReference>
<feature type="domain" description="OmpR/PhoB-type" evidence="6">
    <location>
        <begin position="1"/>
        <end position="93"/>
    </location>
</feature>
<reference evidence="8" key="1">
    <citation type="submission" date="2016-10" db="EMBL/GenBank/DDBJ databases">
        <authorList>
            <person name="Varghese N."/>
            <person name="Submissions S."/>
        </authorList>
    </citation>
    <scope>NUCLEOTIDE SEQUENCE [LARGE SCALE GENOMIC DNA]</scope>
    <source>
        <strain evidence="8">DSM 44260</strain>
    </source>
</reference>
<dbReference type="InterPro" id="IPR036388">
    <property type="entry name" value="WH-like_DNA-bd_sf"/>
</dbReference>
<dbReference type="GO" id="GO:0006355">
    <property type="term" value="P:regulation of DNA-templated transcription"/>
    <property type="evidence" value="ECO:0007669"/>
    <property type="project" value="InterPro"/>
</dbReference>
<sequence>MTIRIEIVGALRAHLHGTPVTPSQPKLRALLALLAATPDAVVRHETIAEELWSEPPSTKRARIVQTYVSQLRKLLGAAGVCAHTPKVGYRLDLGAADYLDTAHLLRLRDTAEAHLRAGDPATAAEVLGAAVDLCRGEVLSDVSLGTVLRLAKARLDLVRVGVLERYLRVQLDLGRPDAVLAQVDRVVREDPRHEQLYASLLLGFAVAGQRARATDLFHDVRARLARESGLEPGLALRSAFERALSDDPTAGRAPVAAVRRLREHQRPEQVLPVGTVVGYGPQAEFARVELTRRPRATPAVLAVVGAPGAGTTTFCARLADETRAAYPDGRVLADLARLDTAEALAGFLRAVRPGAAVPDGLAERARLWHRHTGDARLLVVLDNVTSATDLAALSPASTGSAVLLGCAERLTTPVAAVSLPGLATEDLVALLAARVGRTRVDREPRAADALMSRCAGLPLVAAILSELVRLRPHWSLGRLATRLGTDLPMAAGGLDLARSVSRAAAGLDPVQWAALVGLAHRDDRPDILTAEWTTRTLSLPRAESFLWRLTTLRLAEPAPRTRQGGPPRYRVAPLYLRAVRALAARPRPTLGWHAPEPHPRRAVST</sequence>
<keyword evidence="2" id="KW-0805">Transcription regulation</keyword>
<gene>
    <name evidence="7" type="ORF">SAMN04487818_12221</name>
</gene>
<evidence type="ECO:0000256" key="2">
    <source>
        <dbReference type="ARBA" id="ARBA00023015"/>
    </source>
</evidence>
<dbReference type="GO" id="GO:0000160">
    <property type="term" value="P:phosphorelay signal transduction system"/>
    <property type="evidence" value="ECO:0007669"/>
    <property type="project" value="InterPro"/>
</dbReference>
<dbReference type="RefSeq" id="WP_092787029.1">
    <property type="nucleotide sequence ID" value="NZ_FOGI01000022.1"/>
</dbReference>
<dbReference type="InterPro" id="IPR016032">
    <property type="entry name" value="Sig_transdc_resp-reg_C-effctor"/>
</dbReference>
<evidence type="ECO:0000256" key="5">
    <source>
        <dbReference type="PROSITE-ProRule" id="PRU01091"/>
    </source>
</evidence>
<dbReference type="SUPFAM" id="SSF48452">
    <property type="entry name" value="TPR-like"/>
    <property type="match status" value="1"/>
</dbReference>
<dbReference type="SMART" id="SM01043">
    <property type="entry name" value="BTAD"/>
    <property type="match status" value="1"/>
</dbReference>
<evidence type="ECO:0000313" key="8">
    <source>
        <dbReference type="Proteomes" id="UP000199051"/>
    </source>
</evidence>
<accession>A0A1H9XRW7</accession>
<dbReference type="SUPFAM" id="SSF46894">
    <property type="entry name" value="C-terminal effector domain of the bipartite response regulators"/>
    <property type="match status" value="1"/>
</dbReference>
<evidence type="ECO:0000313" key="7">
    <source>
        <dbReference type="EMBL" id="SES48789.1"/>
    </source>
</evidence>
<comment type="similarity">
    <text evidence="1">Belongs to the AfsR/DnrI/RedD regulatory family.</text>
</comment>
<feature type="DNA-binding region" description="OmpR/PhoB-type" evidence="5">
    <location>
        <begin position="1"/>
        <end position="93"/>
    </location>
</feature>
<keyword evidence="4" id="KW-0804">Transcription</keyword>
<dbReference type="Proteomes" id="UP000199051">
    <property type="component" value="Unassembled WGS sequence"/>
</dbReference>
<proteinExistence type="inferred from homology"/>
<evidence type="ECO:0000256" key="4">
    <source>
        <dbReference type="ARBA" id="ARBA00023163"/>
    </source>
</evidence>
<dbReference type="PROSITE" id="PS51755">
    <property type="entry name" value="OMPR_PHOB"/>
    <property type="match status" value="1"/>
</dbReference>
<dbReference type="PRINTS" id="PR00364">
    <property type="entry name" value="DISEASERSIST"/>
</dbReference>
<name>A0A1H9XRW7_9PSEU</name>
<dbReference type="PANTHER" id="PTHR35807:SF1">
    <property type="entry name" value="TRANSCRIPTIONAL REGULATOR REDD"/>
    <property type="match status" value="1"/>
</dbReference>
<dbReference type="SMART" id="SM00862">
    <property type="entry name" value="Trans_reg_C"/>
    <property type="match status" value="1"/>
</dbReference>
<dbReference type="AlphaFoldDB" id="A0A1H9XRW7"/>
<dbReference type="EMBL" id="FOGI01000022">
    <property type="protein sequence ID" value="SES48789.1"/>
    <property type="molecule type" value="Genomic_DNA"/>
</dbReference>
<dbReference type="Gene3D" id="3.40.50.300">
    <property type="entry name" value="P-loop containing nucleotide triphosphate hydrolases"/>
    <property type="match status" value="1"/>
</dbReference>
<evidence type="ECO:0000259" key="6">
    <source>
        <dbReference type="PROSITE" id="PS51755"/>
    </source>
</evidence>
<dbReference type="GO" id="GO:0003677">
    <property type="term" value="F:DNA binding"/>
    <property type="evidence" value="ECO:0007669"/>
    <property type="project" value="UniProtKB-UniRule"/>
</dbReference>
<dbReference type="Gene3D" id="1.25.40.10">
    <property type="entry name" value="Tetratricopeptide repeat domain"/>
    <property type="match status" value="1"/>
</dbReference>
<dbReference type="InterPro" id="IPR051677">
    <property type="entry name" value="AfsR-DnrI-RedD_regulator"/>
</dbReference>
<dbReference type="CDD" id="cd15831">
    <property type="entry name" value="BTAD"/>
    <property type="match status" value="1"/>
</dbReference>
<dbReference type="Gene3D" id="1.10.10.10">
    <property type="entry name" value="Winged helix-like DNA-binding domain superfamily/Winged helix DNA-binding domain"/>
    <property type="match status" value="1"/>
</dbReference>
<dbReference type="SUPFAM" id="SSF52540">
    <property type="entry name" value="P-loop containing nucleoside triphosphate hydrolases"/>
    <property type="match status" value="1"/>
</dbReference>
<organism evidence="7 8">
    <name type="scientific">Actinokineospora terrae</name>
    <dbReference type="NCBI Taxonomy" id="155974"/>
    <lineage>
        <taxon>Bacteria</taxon>
        <taxon>Bacillati</taxon>
        <taxon>Actinomycetota</taxon>
        <taxon>Actinomycetes</taxon>
        <taxon>Pseudonocardiales</taxon>
        <taxon>Pseudonocardiaceae</taxon>
        <taxon>Actinokineospora</taxon>
    </lineage>
</organism>
<dbReference type="STRING" id="155974.SAMN04487818_12221"/>
<dbReference type="Pfam" id="PF03704">
    <property type="entry name" value="BTAD"/>
    <property type="match status" value="1"/>
</dbReference>
<dbReference type="Pfam" id="PF00486">
    <property type="entry name" value="Trans_reg_C"/>
    <property type="match status" value="1"/>
</dbReference>
<keyword evidence="8" id="KW-1185">Reference proteome</keyword>